<evidence type="ECO:0000256" key="1">
    <source>
        <dbReference type="SAM" id="SignalP"/>
    </source>
</evidence>
<proteinExistence type="predicted"/>
<dbReference type="OrthoDB" id="5243686at2759"/>
<dbReference type="EMBL" id="KB446559">
    <property type="protein sequence ID" value="EME81881.1"/>
    <property type="molecule type" value="Genomic_DNA"/>
</dbReference>
<keyword evidence="1" id="KW-0732">Signal</keyword>
<dbReference type="RefSeq" id="XP_007927406.1">
    <property type="nucleotide sequence ID" value="XM_007929215.1"/>
</dbReference>
<feature type="chain" id="PRO_5004031481" description="WW domain-containing protein" evidence="1">
    <location>
        <begin position="24"/>
        <end position="90"/>
    </location>
</feature>
<accession>M3ABC1</accession>
<protein>
    <recommendedName>
        <fullName evidence="4">WW domain-containing protein</fullName>
    </recommendedName>
</protein>
<reference evidence="2 3" key="1">
    <citation type="journal article" date="2012" name="PLoS Pathog.">
        <title>Diverse lifestyles and strategies of plant pathogenesis encoded in the genomes of eighteen Dothideomycetes fungi.</title>
        <authorList>
            <person name="Ohm R.A."/>
            <person name="Feau N."/>
            <person name="Henrissat B."/>
            <person name="Schoch C.L."/>
            <person name="Horwitz B.A."/>
            <person name="Barry K.W."/>
            <person name="Condon B.J."/>
            <person name="Copeland A.C."/>
            <person name="Dhillon B."/>
            <person name="Glaser F."/>
            <person name="Hesse C.N."/>
            <person name="Kosti I."/>
            <person name="LaButti K."/>
            <person name="Lindquist E.A."/>
            <person name="Lucas S."/>
            <person name="Salamov A.A."/>
            <person name="Bradshaw R.E."/>
            <person name="Ciuffetti L."/>
            <person name="Hamelin R.C."/>
            <person name="Kema G.H.J."/>
            <person name="Lawrence C."/>
            <person name="Scott J.A."/>
            <person name="Spatafora J.W."/>
            <person name="Turgeon B.G."/>
            <person name="de Wit P.J.G.M."/>
            <person name="Zhong S."/>
            <person name="Goodwin S.B."/>
            <person name="Grigoriev I.V."/>
        </authorList>
    </citation>
    <scope>NUCLEOTIDE SEQUENCE [LARGE SCALE GENOMIC DNA]</scope>
    <source>
        <strain evidence="2 3">CIRAD86</strain>
    </source>
</reference>
<gene>
    <name evidence="2" type="ORF">MYCFIDRAFT_203839</name>
</gene>
<name>M3ABC1_PSEFD</name>
<evidence type="ECO:0008006" key="4">
    <source>
        <dbReference type="Google" id="ProtNLM"/>
    </source>
</evidence>
<evidence type="ECO:0000313" key="3">
    <source>
        <dbReference type="Proteomes" id="UP000016932"/>
    </source>
</evidence>
<dbReference type="VEuPathDB" id="FungiDB:MYCFIDRAFT_203839"/>
<dbReference type="GeneID" id="19336198"/>
<keyword evidence="3" id="KW-1185">Reference proteome</keyword>
<evidence type="ECO:0000313" key="2">
    <source>
        <dbReference type="EMBL" id="EME81881.1"/>
    </source>
</evidence>
<feature type="signal peptide" evidence="1">
    <location>
        <begin position="1"/>
        <end position="23"/>
    </location>
</feature>
<sequence length="90" mass="10107">MNDRRFSGLVGELPLLIALAALSQPWQEWSDLIPLTIVSSGPQGPGWQVQTQMPRGQQWTDPRGVVVRVFKDPAEDLQSYERGRHGRILA</sequence>
<dbReference type="Proteomes" id="UP000016932">
    <property type="component" value="Unassembled WGS sequence"/>
</dbReference>
<dbReference type="HOGENOM" id="CLU_2441818_0_0_1"/>
<dbReference type="KEGG" id="pfj:MYCFIDRAFT_203839"/>
<dbReference type="STRING" id="383855.M3ABC1"/>
<organism evidence="2 3">
    <name type="scientific">Pseudocercospora fijiensis (strain CIRAD86)</name>
    <name type="common">Black leaf streak disease fungus</name>
    <name type="synonym">Mycosphaerella fijiensis</name>
    <dbReference type="NCBI Taxonomy" id="383855"/>
    <lineage>
        <taxon>Eukaryota</taxon>
        <taxon>Fungi</taxon>
        <taxon>Dikarya</taxon>
        <taxon>Ascomycota</taxon>
        <taxon>Pezizomycotina</taxon>
        <taxon>Dothideomycetes</taxon>
        <taxon>Dothideomycetidae</taxon>
        <taxon>Mycosphaerellales</taxon>
        <taxon>Mycosphaerellaceae</taxon>
        <taxon>Pseudocercospora</taxon>
    </lineage>
</organism>
<dbReference type="AlphaFoldDB" id="M3ABC1"/>